<evidence type="ECO:0000313" key="8">
    <source>
        <dbReference type="Proteomes" id="UP001332931"/>
    </source>
</evidence>
<dbReference type="SUPFAM" id="SSF53187">
    <property type="entry name" value="Zn-dependent exopeptidases"/>
    <property type="match status" value="1"/>
</dbReference>
<accession>A0ABU7R881</accession>
<protein>
    <submittedName>
        <fullName evidence="7">M20 family metallo-hydrolase</fullName>
    </submittedName>
</protein>
<dbReference type="RefSeq" id="WP_330957517.1">
    <property type="nucleotide sequence ID" value="NZ_JAZGJQ010000001.1"/>
</dbReference>
<keyword evidence="8" id="KW-1185">Reference proteome</keyword>
<dbReference type="Gene3D" id="3.30.70.360">
    <property type="match status" value="1"/>
</dbReference>
<evidence type="ECO:0000256" key="5">
    <source>
        <dbReference type="ARBA" id="ARBA00022801"/>
    </source>
</evidence>
<evidence type="ECO:0000256" key="2">
    <source>
        <dbReference type="ARBA" id="ARBA00006153"/>
    </source>
</evidence>
<evidence type="ECO:0000256" key="6">
    <source>
        <dbReference type="ARBA" id="ARBA00023211"/>
    </source>
</evidence>
<evidence type="ECO:0000256" key="3">
    <source>
        <dbReference type="ARBA" id="ARBA00011738"/>
    </source>
</evidence>
<dbReference type="PANTHER" id="PTHR32494">
    <property type="entry name" value="ALLANTOATE DEIMINASE-RELATED"/>
    <property type="match status" value="1"/>
</dbReference>
<dbReference type="InterPro" id="IPR002933">
    <property type="entry name" value="Peptidase_M20"/>
</dbReference>
<dbReference type="Gene3D" id="3.40.630.10">
    <property type="entry name" value="Zn peptidases"/>
    <property type="match status" value="1"/>
</dbReference>
<evidence type="ECO:0000256" key="1">
    <source>
        <dbReference type="ARBA" id="ARBA00001936"/>
    </source>
</evidence>
<comment type="subunit">
    <text evidence="3">Homodimer.</text>
</comment>
<dbReference type="Pfam" id="PF01546">
    <property type="entry name" value="Peptidase_M20"/>
    <property type="match status" value="1"/>
</dbReference>
<organism evidence="7 8">
    <name type="scientific">Olsenella absiana</name>
    <dbReference type="NCBI Taxonomy" id="3115222"/>
    <lineage>
        <taxon>Bacteria</taxon>
        <taxon>Bacillati</taxon>
        <taxon>Actinomycetota</taxon>
        <taxon>Coriobacteriia</taxon>
        <taxon>Coriobacteriales</taxon>
        <taxon>Atopobiaceae</taxon>
        <taxon>Olsenella</taxon>
    </lineage>
</organism>
<dbReference type="InterPro" id="IPR036264">
    <property type="entry name" value="Bact_exopeptidase_dim_dom"/>
</dbReference>
<keyword evidence="4" id="KW-0479">Metal-binding</keyword>
<evidence type="ECO:0000256" key="4">
    <source>
        <dbReference type="ARBA" id="ARBA00022723"/>
    </source>
</evidence>
<dbReference type="PIRSF" id="PIRSF001235">
    <property type="entry name" value="Amidase_carbamoylase"/>
    <property type="match status" value="1"/>
</dbReference>
<evidence type="ECO:0000313" key="7">
    <source>
        <dbReference type="EMBL" id="MEE6146755.1"/>
    </source>
</evidence>
<gene>
    <name evidence="7" type="ORF">VXJ25_01910</name>
</gene>
<comment type="similarity">
    <text evidence="2">Belongs to the peptidase M20 family.</text>
</comment>
<dbReference type="SUPFAM" id="SSF55031">
    <property type="entry name" value="Bacterial exopeptidase dimerisation domain"/>
    <property type="match status" value="1"/>
</dbReference>
<dbReference type="PANTHER" id="PTHR32494:SF19">
    <property type="entry name" value="ALLANTOATE DEIMINASE-RELATED"/>
    <property type="match status" value="1"/>
</dbReference>
<dbReference type="InterPro" id="IPR010158">
    <property type="entry name" value="Amidase_Cbmase"/>
</dbReference>
<name>A0ABU7R881_9ACTN</name>
<comment type="caution">
    <text evidence="7">The sequence shown here is derived from an EMBL/GenBank/DDBJ whole genome shotgun (WGS) entry which is preliminary data.</text>
</comment>
<reference evidence="7 8" key="1">
    <citation type="submission" date="2024-01" db="EMBL/GenBank/DDBJ databases">
        <title>Description of Olsenella sp. nov., isolated from pig feces.</title>
        <authorList>
            <person name="Chang Y.-H."/>
        </authorList>
    </citation>
    <scope>NUCLEOTIDE SEQUENCE [LARGE SCALE GENOMIC DNA]</scope>
    <source>
        <strain evidence="7 8">YH-ols2223</strain>
    </source>
</reference>
<comment type="cofactor">
    <cofactor evidence="1">
        <name>Mn(2+)</name>
        <dbReference type="ChEBI" id="CHEBI:29035"/>
    </cofactor>
</comment>
<keyword evidence="6" id="KW-0464">Manganese</keyword>
<dbReference type="Proteomes" id="UP001332931">
    <property type="component" value="Unassembled WGS sequence"/>
</dbReference>
<proteinExistence type="inferred from homology"/>
<sequence length="418" mass="44677">MNGAIGTEVRRDELEGWIEGIAAFNATPGEGVTREVYTPEFQEARSYVIDRMRELGLEVREDCLGDVFGTYAGTDPTAAPVWTGSHIDTVPNGGRYDGLAGVFAGLESVAAMRRAGVRPRRPVSVNVYAGEEMSRFGVCCIGSRAISGRLTAADLVSHADPEGTTLAEALQRLGYDTERFGSKFPRREPVHASLELHIEQSDHLERAGVPVGVVTGICAPTNLVCEVRGVQSHAGGTSMRDRRDAYMAAAETGLLLERLARESTSAYITGTVGRLALVPGVASVIPGRATFTVDVRSVSAADKDALVRDLEAGAREIARRRGVEVSFELLNDDAPLACDEHLTSVLRGRADELGVAHMDVVSGPYHDSLMLGDLMPVAMLFVPCKGGISHDRAESIDYDDLVKGTAVLAEGLARIADE</sequence>
<dbReference type="EMBL" id="JAZGJQ010000001">
    <property type="protein sequence ID" value="MEE6146755.1"/>
    <property type="molecule type" value="Genomic_DNA"/>
</dbReference>
<dbReference type="CDD" id="cd03884">
    <property type="entry name" value="M20_bAS"/>
    <property type="match status" value="1"/>
</dbReference>
<dbReference type="NCBIfam" id="TIGR01879">
    <property type="entry name" value="hydantase"/>
    <property type="match status" value="1"/>
</dbReference>
<keyword evidence="5" id="KW-0378">Hydrolase</keyword>